<accession>A0A150Y089</accession>
<evidence type="ECO:0000313" key="1">
    <source>
        <dbReference type="EMBL" id="KYG84324.1"/>
    </source>
</evidence>
<dbReference type="EMBL" id="LRPB01000023">
    <property type="protein sequence ID" value="KYG84324.1"/>
    <property type="molecule type" value="Genomic_DNA"/>
</dbReference>
<dbReference type="Proteomes" id="UP000075663">
    <property type="component" value="Unassembled WGS sequence"/>
</dbReference>
<gene>
    <name evidence="1" type="ORF">AWW67_04225</name>
</gene>
<sequence length="75" mass="8317">MAVAYSEGMPFQATEGSDVSVCLFRTVTVFNLEIASSQTSAIAKFISRNDKAESFPIFLHLKVLSVVVAYREFHL</sequence>
<name>A0A150Y089_9BACT</name>
<comment type="caution">
    <text evidence="1">The sequence shown here is derived from an EMBL/GenBank/DDBJ whole genome shotgun (WGS) entry which is preliminary data.</text>
</comment>
<reference evidence="1 2" key="1">
    <citation type="submission" date="2016-01" db="EMBL/GenBank/DDBJ databases">
        <title>Genome sequencing of Roseivirga seohaensis SW-152.</title>
        <authorList>
            <person name="Selvaratnam C."/>
            <person name="Thevarajoo S."/>
            <person name="Goh K.M."/>
            <person name="Ee R."/>
            <person name="Chan K.-G."/>
            <person name="Chong C.S."/>
        </authorList>
    </citation>
    <scope>NUCLEOTIDE SEQUENCE [LARGE SCALE GENOMIC DNA]</scope>
    <source>
        <strain evidence="1 2">SW-152</strain>
    </source>
</reference>
<protein>
    <submittedName>
        <fullName evidence="1">Uncharacterized protein</fullName>
    </submittedName>
</protein>
<organism evidence="1 2">
    <name type="scientific">Roseivirga seohaensis</name>
    <dbReference type="NCBI Taxonomy" id="1914963"/>
    <lineage>
        <taxon>Bacteria</taxon>
        <taxon>Pseudomonadati</taxon>
        <taxon>Bacteroidota</taxon>
        <taxon>Cytophagia</taxon>
        <taxon>Cytophagales</taxon>
        <taxon>Roseivirgaceae</taxon>
        <taxon>Roseivirga</taxon>
    </lineage>
</organism>
<dbReference type="AlphaFoldDB" id="A0A150Y089"/>
<proteinExistence type="predicted"/>
<evidence type="ECO:0000313" key="2">
    <source>
        <dbReference type="Proteomes" id="UP000075663"/>
    </source>
</evidence>